<name>A0A3E1NQ32_9BACT</name>
<keyword evidence="2" id="KW-1185">Reference proteome</keyword>
<proteinExistence type="predicted"/>
<protein>
    <submittedName>
        <fullName evidence="1">Uncharacterized protein</fullName>
    </submittedName>
</protein>
<comment type="caution">
    <text evidence="1">The sequence shown here is derived from an EMBL/GenBank/DDBJ whole genome shotgun (WGS) entry which is preliminary data.</text>
</comment>
<reference evidence="1 2" key="1">
    <citation type="submission" date="2018-08" db="EMBL/GenBank/DDBJ databases">
        <title>Chitinophagaceae sp. K23C18032701, a novel bacterium isolated from forest soil.</title>
        <authorList>
            <person name="Wang C."/>
        </authorList>
    </citation>
    <scope>NUCLEOTIDE SEQUENCE [LARGE SCALE GENOMIC DNA]</scope>
    <source>
        <strain evidence="1 2">K23C18032701</strain>
    </source>
</reference>
<evidence type="ECO:0000313" key="1">
    <source>
        <dbReference type="EMBL" id="RFM30020.1"/>
    </source>
</evidence>
<dbReference type="OrthoDB" id="9972126at2"/>
<organism evidence="1 2">
    <name type="scientific">Deminuibacter soli</name>
    <dbReference type="NCBI Taxonomy" id="2291815"/>
    <lineage>
        <taxon>Bacteria</taxon>
        <taxon>Pseudomonadati</taxon>
        <taxon>Bacteroidota</taxon>
        <taxon>Chitinophagia</taxon>
        <taxon>Chitinophagales</taxon>
        <taxon>Chitinophagaceae</taxon>
        <taxon>Deminuibacter</taxon>
    </lineage>
</organism>
<accession>A0A3E1NQ32</accession>
<dbReference type="EMBL" id="QTJU01000001">
    <property type="protein sequence ID" value="RFM30020.1"/>
    <property type="molecule type" value="Genomic_DNA"/>
</dbReference>
<dbReference type="Proteomes" id="UP000261284">
    <property type="component" value="Unassembled WGS sequence"/>
</dbReference>
<evidence type="ECO:0000313" key="2">
    <source>
        <dbReference type="Proteomes" id="UP000261284"/>
    </source>
</evidence>
<gene>
    <name evidence="1" type="ORF">DXN05_03345</name>
</gene>
<dbReference type="AlphaFoldDB" id="A0A3E1NQ32"/>
<sequence length="123" mass="13032">MERFDLYIDNPIAVGIVPEAPKIVGMMATDGNMVAQFPVTVYNATGQAIGVADDKAAFIGLWNSDGSNQKIGRLYGAAGPFAFTLALQIGASLQALTANPVNDIIDVDQQAINDNDKSTILFQ</sequence>
<dbReference type="RefSeq" id="WP_116845776.1">
    <property type="nucleotide sequence ID" value="NZ_QTJU01000001.1"/>
</dbReference>